<gene>
    <name evidence="2" type="ORF">SAMN04488058_101495</name>
</gene>
<dbReference type="SUPFAM" id="SSF55729">
    <property type="entry name" value="Acyl-CoA N-acyltransferases (Nat)"/>
    <property type="match status" value="1"/>
</dbReference>
<dbReference type="InterPro" id="IPR016181">
    <property type="entry name" value="Acyl_CoA_acyltransferase"/>
</dbReference>
<evidence type="ECO:0000259" key="1">
    <source>
        <dbReference type="PROSITE" id="PS51186"/>
    </source>
</evidence>
<evidence type="ECO:0000313" key="2">
    <source>
        <dbReference type="EMBL" id="SEI74365.1"/>
    </source>
</evidence>
<dbReference type="PANTHER" id="PTHR43415">
    <property type="entry name" value="SPERMIDINE N(1)-ACETYLTRANSFERASE"/>
    <property type="match status" value="1"/>
</dbReference>
<accession>A0A1H6TDP6</accession>
<dbReference type="AlphaFoldDB" id="A0A1H6TDP6"/>
<dbReference type="Gene3D" id="3.40.630.30">
    <property type="match status" value="1"/>
</dbReference>
<keyword evidence="3" id="KW-1185">Reference proteome</keyword>
<dbReference type="OrthoDB" id="9795206at2"/>
<dbReference type="Proteomes" id="UP000199223">
    <property type="component" value="Unassembled WGS sequence"/>
</dbReference>
<keyword evidence="2" id="KW-0808">Transferase</keyword>
<proteinExistence type="predicted"/>
<dbReference type="EMBL" id="FNZA01000001">
    <property type="protein sequence ID" value="SEI74365.1"/>
    <property type="molecule type" value="Genomic_DNA"/>
</dbReference>
<name>A0A1H6TDP6_9DEIO</name>
<dbReference type="Pfam" id="PF13302">
    <property type="entry name" value="Acetyltransf_3"/>
    <property type="match status" value="1"/>
</dbReference>
<dbReference type="GO" id="GO:0016747">
    <property type="term" value="F:acyltransferase activity, transferring groups other than amino-acyl groups"/>
    <property type="evidence" value="ECO:0007669"/>
    <property type="project" value="InterPro"/>
</dbReference>
<sequence length="188" mass="21519">MSVEGERPAPRVTLKPVLDFTPEEWRVLHGFFRDRELADWNDAKPIRMPEWLFRRVMQEEERGGERAGFGLLDERGTLIGNAELYDFRPSPPLRPTTATLGVMIGYPALWGQGYGRAGVQALLHWAFAVRDPPFQRLRLTTFGHNRRAQRAFLACGFRETGRTERAGRTDVHMELTRGEWAAQQADSP</sequence>
<organism evidence="2 3">
    <name type="scientific">Deinococcus reticulitermitis</name>
    <dbReference type="NCBI Taxonomy" id="856736"/>
    <lineage>
        <taxon>Bacteria</taxon>
        <taxon>Thermotogati</taxon>
        <taxon>Deinococcota</taxon>
        <taxon>Deinococci</taxon>
        <taxon>Deinococcales</taxon>
        <taxon>Deinococcaceae</taxon>
        <taxon>Deinococcus</taxon>
    </lineage>
</organism>
<dbReference type="InterPro" id="IPR000182">
    <property type="entry name" value="GNAT_dom"/>
</dbReference>
<dbReference type="PROSITE" id="PS51186">
    <property type="entry name" value="GNAT"/>
    <property type="match status" value="1"/>
</dbReference>
<dbReference type="PANTHER" id="PTHR43415:SF3">
    <property type="entry name" value="GNAT-FAMILY ACETYLTRANSFERASE"/>
    <property type="match status" value="1"/>
</dbReference>
<dbReference type="RefSeq" id="WP_092263007.1">
    <property type="nucleotide sequence ID" value="NZ_FNZA01000001.1"/>
</dbReference>
<protein>
    <submittedName>
        <fullName evidence="2">Protein N-acetyltransferase, RimJ/RimL family</fullName>
    </submittedName>
</protein>
<evidence type="ECO:0000313" key="3">
    <source>
        <dbReference type="Proteomes" id="UP000199223"/>
    </source>
</evidence>
<feature type="domain" description="N-acetyltransferase" evidence="1">
    <location>
        <begin position="30"/>
        <end position="178"/>
    </location>
</feature>
<reference evidence="3" key="1">
    <citation type="submission" date="2016-10" db="EMBL/GenBank/DDBJ databases">
        <authorList>
            <person name="Varghese N."/>
            <person name="Submissions S."/>
        </authorList>
    </citation>
    <scope>NUCLEOTIDE SEQUENCE [LARGE SCALE GENOMIC DNA]</scope>
    <source>
        <strain evidence="3">CGMCC 1.10218</strain>
    </source>
</reference>
<dbReference type="STRING" id="856736.SAMN04488058_101495"/>